<sequence length="260" mass="28711">GGIAAVVSPEDTIDLHIQDTIRVGDNLCHPDVVESIVRDGPERIRELVNLGVEFCSEEKTGYDLGLEGGHSKRRVLHVKDHTGEDIELALVKRIECAENITVYENHLAVNLYVRNNRVYGAYVLDANTNEIEHFTSKISVLATGGAGRVFLYTSNPDVATGDGIAMAFRAGASVMNLELVQFHPTLLYHHKQRALLISEALRGEGALLLGPDGVRFMPNYHKDAELAPRDVVARAIDNELKKTGADHMWLDISFKDSDFI</sequence>
<proteinExistence type="inferred from homology"/>
<keyword evidence="6" id="KW-0662">Pyridine nucleotide biosynthesis</keyword>
<feature type="non-terminal residue" evidence="10">
    <location>
        <position position="260"/>
    </location>
</feature>
<evidence type="ECO:0000256" key="7">
    <source>
        <dbReference type="ARBA" id="ARBA00022827"/>
    </source>
</evidence>
<accession>X1MNP8</accession>
<comment type="similarity">
    <text evidence="3">Belongs to the FAD-dependent oxidoreductase 2 family. NadB subfamily.</text>
</comment>
<dbReference type="EMBL" id="BARV01028338">
    <property type="protein sequence ID" value="GAI33277.1"/>
    <property type="molecule type" value="Genomic_DNA"/>
</dbReference>
<dbReference type="AlphaFoldDB" id="X1MNP8"/>
<keyword evidence="8" id="KW-0560">Oxidoreductase</keyword>
<evidence type="ECO:0000256" key="5">
    <source>
        <dbReference type="ARBA" id="ARBA00022630"/>
    </source>
</evidence>
<feature type="domain" description="FAD-dependent oxidoreductase 2 FAD-binding" evidence="9">
    <location>
        <begin position="1"/>
        <end position="254"/>
    </location>
</feature>
<dbReference type="GO" id="GO:0009435">
    <property type="term" value="P:NAD+ biosynthetic process"/>
    <property type="evidence" value="ECO:0007669"/>
    <property type="project" value="UniProtKB-UniPathway"/>
</dbReference>
<dbReference type="PANTHER" id="PTHR42716">
    <property type="entry name" value="L-ASPARTATE OXIDASE"/>
    <property type="match status" value="1"/>
</dbReference>
<evidence type="ECO:0000256" key="8">
    <source>
        <dbReference type="ARBA" id="ARBA00023002"/>
    </source>
</evidence>
<evidence type="ECO:0000256" key="1">
    <source>
        <dbReference type="ARBA" id="ARBA00001974"/>
    </source>
</evidence>
<evidence type="ECO:0000256" key="6">
    <source>
        <dbReference type="ARBA" id="ARBA00022642"/>
    </source>
</evidence>
<protein>
    <recommendedName>
        <fullName evidence="4">L-aspartate oxidase</fullName>
        <ecNumber evidence="4">1.4.3.16</ecNumber>
    </recommendedName>
</protein>
<evidence type="ECO:0000256" key="4">
    <source>
        <dbReference type="ARBA" id="ARBA00012173"/>
    </source>
</evidence>
<name>X1MNP8_9ZZZZ</name>
<dbReference type="GO" id="GO:0008734">
    <property type="term" value="F:L-aspartate oxidase activity"/>
    <property type="evidence" value="ECO:0007669"/>
    <property type="project" value="UniProtKB-EC"/>
</dbReference>
<dbReference type="SUPFAM" id="SSF51905">
    <property type="entry name" value="FAD/NAD(P)-binding domain"/>
    <property type="match status" value="1"/>
</dbReference>
<gene>
    <name evidence="10" type="ORF">S06H3_45399</name>
</gene>
<feature type="non-terminal residue" evidence="10">
    <location>
        <position position="1"/>
    </location>
</feature>
<comment type="cofactor">
    <cofactor evidence="1">
        <name>FAD</name>
        <dbReference type="ChEBI" id="CHEBI:57692"/>
    </cofactor>
</comment>
<evidence type="ECO:0000256" key="3">
    <source>
        <dbReference type="ARBA" id="ARBA00008562"/>
    </source>
</evidence>
<dbReference type="Pfam" id="PF00890">
    <property type="entry name" value="FAD_binding_2"/>
    <property type="match status" value="1"/>
</dbReference>
<comment type="pathway">
    <text evidence="2">Cofactor biosynthesis; NAD(+) biosynthesis; iminoaspartate from L-aspartate (oxidase route): step 1/1.</text>
</comment>
<dbReference type="InterPro" id="IPR027477">
    <property type="entry name" value="Succ_DH/fumarate_Rdtase_cat_sf"/>
</dbReference>
<dbReference type="InterPro" id="IPR003953">
    <property type="entry name" value="FAD-dep_OxRdtase_2_FAD-bd"/>
</dbReference>
<organism evidence="10">
    <name type="scientific">marine sediment metagenome</name>
    <dbReference type="NCBI Taxonomy" id="412755"/>
    <lineage>
        <taxon>unclassified sequences</taxon>
        <taxon>metagenomes</taxon>
        <taxon>ecological metagenomes</taxon>
    </lineage>
</organism>
<dbReference type="PANTHER" id="PTHR42716:SF2">
    <property type="entry name" value="L-ASPARTATE OXIDASE, CHLOROPLASTIC"/>
    <property type="match status" value="1"/>
</dbReference>
<dbReference type="UniPathway" id="UPA00253">
    <property type="reaction ID" value="UER00326"/>
</dbReference>
<dbReference type="EC" id="1.4.3.16" evidence="4"/>
<evidence type="ECO:0000259" key="9">
    <source>
        <dbReference type="Pfam" id="PF00890"/>
    </source>
</evidence>
<evidence type="ECO:0000313" key="10">
    <source>
        <dbReference type="EMBL" id="GAI33277.1"/>
    </source>
</evidence>
<keyword evidence="7" id="KW-0274">FAD</keyword>
<dbReference type="Gene3D" id="3.90.700.10">
    <property type="entry name" value="Succinate dehydrogenase/fumarate reductase flavoprotein, catalytic domain"/>
    <property type="match status" value="1"/>
</dbReference>
<keyword evidence="5" id="KW-0285">Flavoprotein</keyword>
<comment type="caution">
    <text evidence="10">The sequence shown here is derived from an EMBL/GenBank/DDBJ whole genome shotgun (WGS) entry which is preliminary data.</text>
</comment>
<dbReference type="Gene3D" id="3.50.50.60">
    <property type="entry name" value="FAD/NAD(P)-binding domain"/>
    <property type="match status" value="1"/>
</dbReference>
<dbReference type="InterPro" id="IPR005288">
    <property type="entry name" value="NadB"/>
</dbReference>
<dbReference type="InterPro" id="IPR036188">
    <property type="entry name" value="FAD/NAD-bd_sf"/>
</dbReference>
<dbReference type="SUPFAM" id="SSF56425">
    <property type="entry name" value="Succinate dehydrogenase/fumarate reductase flavoprotein, catalytic domain"/>
    <property type="match status" value="1"/>
</dbReference>
<evidence type="ECO:0000256" key="2">
    <source>
        <dbReference type="ARBA" id="ARBA00004950"/>
    </source>
</evidence>
<reference evidence="10" key="1">
    <citation type="journal article" date="2014" name="Front. Microbiol.">
        <title>High frequency of phylogenetically diverse reductive dehalogenase-homologous genes in deep subseafloor sedimentary metagenomes.</title>
        <authorList>
            <person name="Kawai M."/>
            <person name="Futagami T."/>
            <person name="Toyoda A."/>
            <person name="Takaki Y."/>
            <person name="Nishi S."/>
            <person name="Hori S."/>
            <person name="Arai W."/>
            <person name="Tsubouchi T."/>
            <person name="Morono Y."/>
            <person name="Uchiyama I."/>
            <person name="Ito T."/>
            <person name="Fujiyama A."/>
            <person name="Inagaki F."/>
            <person name="Takami H."/>
        </authorList>
    </citation>
    <scope>NUCLEOTIDE SEQUENCE</scope>
    <source>
        <strain evidence="10">Expedition CK06-06</strain>
    </source>
</reference>